<dbReference type="InterPro" id="IPR013430">
    <property type="entry name" value="Toxin_antidote_HigA"/>
</dbReference>
<dbReference type="InterPro" id="IPR010982">
    <property type="entry name" value="Lambda_DNA-bd_dom_sf"/>
</dbReference>
<proteinExistence type="predicted"/>
<organism evidence="3 4">
    <name type="scientific">Leptonema illini DSM 21528</name>
    <dbReference type="NCBI Taxonomy" id="929563"/>
    <lineage>
        <taxon>Bacteria</taxon>
        <taxon>Pseudomonadati</taxon>
        <taxon>Spirochaetota</taxon>
        <taxon>Spirochaetia</taxon>
        <taxon>Leptospirales</taxon>
        <taxon>Leptospiraceae</taxon>
        <taxon>Leptonema</taxon>
    </lineage>
</organism>
<dbReference type="AlphaFoldDB" id="H2CGK1"/>
<keyword evidence="4" id="KW-1185">Reference proteome</keyword>
<dbReference type="Pfam" id="PF01381">
    <property type="entry name" value="HTH_3"/>
    <property type="match status" value="1"/>
</dbReference>
<dbReference type="NCBIfam" id="TIGR02607">
    <property type="entry name" value="antidote_HigA"/>
    <property type="match status" value="1"/>
</dbReference>
<dbReference type="SUPFAM" id="SSF47413">
    <property type="entry name" value="lambda repressor-like DNA-binding domains"/>
    <property type="match status" value="1"/>
</dbReference>
<evidence type="ECO:0000313" key="4">
    <source>
        <dbReference type="Proteomes" id="UP000005737"/>
    </source>
</evidence>
<dbReference type="SMART" id="SM00530">
    <property type="entry name" value="HTH_XRE"/>
    <property type="match status" value="1"/>
</dbReference>
<reference evidence="3 4" key="1">
    <citation type="submission" date="2011-10" db="EMBL/GenBank/DDBJ databases">
        <title>The Improved High-Quality Draft genome of Leptonema illini DSM 21528.</title>
        <authorList>
            <consortium name="US DOE Joint Genome Institute (JGI-PGF)"/>
            <person name="Lucas S."/>
            <person name="Copeland A."/>
            <person name="Lapidus A."/>
            <person name="Glavina del Rio T."/>
            <person name="Dalin E."/>
            <person name="Tice H."/>
            <person name="Bruce D."/>
            <person name="Goodwin L."/>
            <person name="Pitluck S."/>
            <person name="Peters L."/>
            <person name="Mikhailova N."/>
            <person name="Held B."/>
            <person name="Kyrpides N."/>
            <person name="Mavromatis K."/>
            <person name="Ivanova N."/>
            <person name="Markowitz V."/>
            <person name="Cheng J.-F."/>
            <person name="Hugenholtz P."/>
            <person name="Woyke T."/>
            <person name="Wu D."/>
            <person name="Gronow S."/>
            <person name="Wellnitz S."/>
            <person name="Brambilla E.-M."/>
            <person name="Klenk H.-P."/>
            <person name="Eisen J.A."/>
        </authorList>
    </citation>
    <scope>NUCLEOTIDE SEQUENCE [LARGE SCALE GENOMIC DNA]</scope>
    <source>
        <strain evidence="3 4">DSM 21528</strain>
    </source>
</reference>
<dbReference type="InterPro" id="IPR001387">
    <property type="entry name" value="Cro/C1-type_HTH"/>
</dbReference>
<protein>
    <submittedName>
        <fullName evidence="3">Plasmid maintenance system antidote protein, XRE family</fullName>
    </submittedName>
</protein>
<dbReference type="RefSeq" id="WP_002774160.1">
    <property type="nucleotide sequence ID" value="NZ_JH597773.1"/>
</dbReference>
<dbReference type="EMBL" id="JH597773">
    <property type="protein sequence ID" value="EHQ07918.1"/>
    <property type="molecule type" value="Genomic_DNA"/>
</dbReference>
<accession>H2CGK1</accession>
<dbReference type="PROSITE" id="PS50943">
    <property type="entry name" value="HTH_CROC1"/>
    <property type="match status" value="1"/>
</dbReference>
<dbReference type="HOGENOM" id="CLU_140230_5_2_12"/>
<evidence type="ECO:0000313" key="3">
    <source>
        <dbReference type="EMBL" id="EHQ07918.1"/>
    </source>
</evidence>
<dbReference type="GO" id="GO:0003677">
    <property type="term" value="F:DNA binding"/>
    <property type="evidence" value="ECO:0007669"/>
    <property type="project" value="UniProtKB-KW"/>
</dbReference>
<evidence type="ECO:0000256" key="1">
    <source>
        <dbReference type="ARBA" id="ARBA00023125"/>
    </source>
</evidence>
<name>H2CGK1_9LEPT</name>
<sequence>MNKKIPTPTIGEILRTEFLEPLSITAYRMAKDLNVSTSTVLDILNDRRKLSIEMALKLSKYFGTSEKFWINIQSDIEVRNKKDELKEVLQKIHSISGTA</sequence>
<dbReference type="Proteomes" id="UP000005737">
    <property type="component" value="Unassembled WGS sequence"/>
</dbReference>
<dbReference type="PANTHER" id="PTHR36924">
    <property type="entry name" value="ANTITOXIN HIGA-1"/>
    <property type="match status" value="1"/>
</dbReference>
<evidence type="ECO:0000259" key="2">
    <source>
        <dbReference type="PROSITE" id="PS50943"/>
    </source>
</evidence>
<gene>
    <name evidence="3" type="ORF">Lepil_3256</name>
</gene>
<dbReference type="CDD" id="cd00093">
    <property type="entry name" value="HTH_XRE"/>
    <property type="match status" value="1"/>
</dbReference>
<dbReference type="STRING" id="183.GCA_002009735_03987"/>
<keyword evidence="1" id="KW-0238">DNA-binding</keyword>
<dbReference type="Gene3D" id="1.10.260.40">
    <property type="entry name" value="lambda repressor-like DNA-binding domains"/>
    <property type="match status" value="1"/>
</dbReference>
<feature type="domain" description="HTH cro/C1-type" evidence="2">
    <location>
        <begin position="29"/>
        <end position="69"/>
    </location>
</feature>
<dbReference type="PANTHER" id="PTHR36924:SF1">
    <property type="entry name" value="ANTITOXIN HIGA-1"/>
    <property type="match status" value="1"/>
</dbReference>